<feature type="region of interest" description="Disordered" evidence="2">
    <location>
        <begin position="13"/>
        <end position="42"/>
    </location>
</feature>
<organism evidence="4 5">
    <name type="scientific">Cellulomonas persica</name>
    <dbReference type="NCBI Taxonomy" id="76861"/>
    <lineage>
        <taxon>Bacteria</taxon>
        <taxon>Bacillati</taxon>
        <taxon>Actinomycetota</taxon>
        <taxon>Actinomycetes</taxon>
        <taxon>Micrococcales</taxon>
        <taxon>Cellulomonadaceae</taxon>
        <taxon>Cellulomonas</taxon>
    </lineage>
</organism>
<keyword evidence="5" id="KW-1185">Reference proteome</keyword>
<evidence type="ECO:0000256" key="1">
    <source>
        <dbReference type="ARBA" id="ARBA00009129"/>
    </source>
</evidence>
<feature type="compositionally biased region" description="Basic and acidic residues" evidence="2">
    <location>
        <begin position="13"/>
        <end position="40"/>
    </location>
</feature>
<dbReference type="Gene3D" id="1.10.1470.10">
    <property type="entry name" value="YjbJ"/>
    <property type="match status" value="1"/>
</dbReference>
<dbReference type="InterPro" id="IPR036629">
    <property type="entry name" value="YjbJ_sf"/>
</dbReference>
<evidence type="ECO:0000313" key="4">
    <source>
        <dbReference type="EMBL" id="GEK17064.1"/>
    </source>
</evidence>
<gene>
    <name evidence="4" type="ORF">CPE01_07970</name>
</gene>
<dbReference type="InterPro" id="IPR008462">
    <property type="entry name" value="CsbD"/>
</dbReference>
<evidence type="ECO:0000256" key="2">
    <source>
        <dbReference type="SAM" id="MobiDB-lite"/>
    </source>
</evidence>
<feature type="domain" description="CsbD-like" evidence="3">
    <location>
        <begin position="8"/>
        <end position="58"/>
    </location>
</feature>
<comment type="similarity">
    <text evidence="1">Belongs to the UPF0337 (CsbD) family.</text>
</comment>
<dbReference type="SUPFAM" id="SSF69047">
    <property type="entry name" value="Hypothetical protein YjbJ"/>
    <property type="match status" value="1"/>
</dbReference>
<evidence type="ECO:0000259" key="3">
    <source>
        <dbReference type="Pfam" id="PF05532"/>
    </source>
</evidence>
<reference evidence="4 5" key="1">
    <citation type="submission" date="2019-07" db="EMBL/GenBank/DDBJ databases">
        <title>Whole genome shotgun sequence of Cellulomonas persica NBRC 101101.</title>
        <authorList>
            <person name="Hosoyama A."/>
            <person name="Uohara A."/>
            <person name="Ohji S."/>
            <person name="Ichikawa N."/>
        </authorList>
    </citation>
    <scope>NUCLEOTIDE SEQUENCE [LARGE SCALE GENOMIC DNA]</scope>
    <source>
        <strain evidence="4 5">NBRC 101101</strain>
    </source>
</reference>
<dbReference type="Pfam" id="PF05532">
    <property type="entry name" value="CsbD"/>
    <property type="match status" value="1"/>
</dbReference>
<proteinExistence type="inferred from homology"/>
<dbReference type="Proteomes" id="UP000321386">
    <property type="component" value="Unassembled WGS sequence"/>
</dbReference>
<comment type="caution">
    <text evidence="4">The sequence shown here is derived from an EMBL/GenBank/DDBJ whole genome shotgun (WGS) entry which is preliminary data.</text>
</comment>
<sequence length="59" mass="6331">MIAVGFDDKVEHKGEEVKGKAEELAGKATGDRDLEAEGKGDQTAAKIKQVGDDVKDVFR</sequence>
<accession>A0A510UQX0</accession>
<protein>
    <recommendedName>
        <fullName evidence="3">CsbD-like domain-containing protein</fullName>
    </recommendedName>
</protein>
<evidence type="ECO:0000313" key="5">
    <source>
        <dbReference type="Proteomes" id="UP000321386"/>
    </source>
</evidence>
<dbReference type="AlphaFoldDB" id="A0A510UQX0"/>
<dbReference type="EMBL" id="BJUA01000003">
    <property type="protein sequence ID" value="GEK17064.1"/>
    <property type="molecule type" value="Genomic_DNA"/>
</dbReference>
<name>A0A510UQX0_9CELL</name>